<dbReference type="Proteomes" id="UP000600865">
    <property type="component" value="Unassembled WGS sequence"/>
</dbReference>
<keyword evidence="5 6" id="KW-0472">Membrane</keyword>
<evidence type="ECO:0000256" key="1">
    <source>
        <dbReference type="ARBA" id="ARBA00004141"/>
    </source>
</evidence>
<evidence type="ECO:0000256" key="2">
    <source>
        <dbReference type="ARBA" id="ARBA00008974"/>
    </source>
</evidence>
<feature type="transmembrane region" description="Helical" evidence="6">
    <location>
        <begin position="398"/>
        <end position="416"/>
    </location>
</feature>
<dbReference type="Gene3D" id="1.10.4160.10">
    <property type="entry name" value="Hydantoin permease"/>
    <property type="match status" value="1"/>
</dbReference>
<keyword evidence="3 6" id="KW-0812">Transmembrane</keyword>
<feature type="transmembrane region" description="Helical" evidence="6">
    <location>
        <begin position="130"/>
        <end position="151"/>
    </location>
</feature>
<dbReference type="InterPro" id="IPR030191">
    <property type="entry name" value="CodB"/>
</dbReference>
<organism evidence="7 8">
    <name type="scientific">Litorimonas cladophorae</name>
    <dbReference type="NCBI Taxonomy" id="1220491"/>
    <lineage>
        <taxon>Bacteria</taxon>
        <taxon>Pseudomonadati</taxon>
        <taxon>Pseudomonadota</taxon>
        <taxon>Alphaproteobacteria</taxon>
        <taxon>Maricaulales</taxon>
        <taxon>Robiginitomaculaceae</taxon>
    </lineage>
</organism>
<protein>
    <submittedName>
        <fullName evidence="7">Cytosine permease</fullName>
    </submittedName>
</protein>
<proteinExistence type="inferred from homology"/>
<feature type="transmembrane region" description="Helical" evidence="6">
    <location>
        <begin position="53"/>
        <end position="75"/>
    </location>
</feature>
<evidence type="ECO:0000256" key="6">
    <source>
        <dbReference type="SAM" id="Phobius"/>
    </source>
</evidence>
<feature type="transmembrane region" description="Helical" evidence="6">
    <location>
        <begin position="198"/>
        <end position="216"/>
    </location>
</feature>
<evidence type="ECO:0000256" key="3">
    <source>
        <dbReference type="ARBA" id="ARBA00022692"/>
    </source>
</evidence>
<dbReference type="RefSeq" id="WP_233350066.1">
    <property type="nucleotide sequence ID" value="NZ_BMYV01000003.1"/>
</dbReference>
<comment type="subcellular location">
    <subcellularLocation>
        <location evidence="1">Membrane</location>
        <topology evidence="1">Multi-pass membrane protein</topology>
    </subcellularLocation>
</comment>
<dbReference type="PANTHER" id="PTHR30569:SF0">
    <property type="entry name" value="CYTOSINE PERMEASE"/>
    <property type="match status" value="1"/>
</dbReference>
<dbReference type="AlphaFoldDB" id="A0A918KTP3"/>
<sequence length="427" mass="44980">MEDNSEFAAVTITESQLVPWPRVAAVGAMVAFSLPTFVTGLEVGAGLSPMNTVWALLWGSIIIVIIGATMGVIGAKSRMSSYLLVRIAFGDVGAGLVNIAFAVSLLGWFGVNINLFMDAVAGLGRDVWGIELPPIGLAIFASFCMTLTTLIGFKAINLLASLLVPVLAVVTVLLAKFALSTQTLSEVFAAEKAEALTVGEGISAIVGAIIIGAIILPDITRFLKHWSGAIYTAIISYIIVQMAVMGAAALAGATSGKDDVLEIMLDLNLGIGAFIIVIAGSWVLNSLNLYSAVLGMKATFPKLKTVLLTIALGVIGVAAALMNILDNFIIFLFYLSVIFIPVAGVLMIDGLLIRPKAYRIETLENNRSLNWKGFVAWAVGAAIAILASEGITQPLSKIAAIDAVLLSAIIYIALAWNEREKKQVISV</sequence>
<feature type="transmembrane region" description="Helical" evidence="6">
    <location>
        <begin position="374"/>
        <end position="392"/>
    </location>
</feature>
<evidence type="ECO:0000313" key="8">
    <source>
        <dbReference type="Proteomes" id="UP000600865"/>
    </source>
</evidence>
<evidence type="ECO:0000256" key="4">
    <source>
        <dbReference type="ARBA" id="ARBA00022989"/>
    </source>
</evidence>
<keyword evidence="4 6" id="KW-1133">Transmembrane helix</keyword>
<feature type="transmembrane region" description="Helical" evidence="6">
    <location>
        <begin position="271"/>
        <end position="293"/>
    </location>
</feature>
<evidence type="ECO:0000256" key="5">
    <source>
        <dbReference type="ARBA" id="ARBA00023136"/>
    </source>
</evidence>
<evidence type="ECO:0000313" key="7">
    <source>
        <dbReference type="EMBL" id="GGX73118.1"/>
    </source>
</evidence>
<name>A0A918KTP3_9PROT</name>
<accession>A0A918KTP3</accession>
<feature type="transmembrane region" description="Helical" evidence="6">
    <location>
        <begin position="228"/>
        <end position="251"/>
    </location>
</feature>
<feature type="transmembrane region" description="Helical" evidence="6">
    <location>
        <begin position="331"/>
        <end position="353"/>
    </location>
</feature>
<dbReference type="Pfam" id="PF02133">
    <property type="entry name" value="Transp_cyt_pur"/>
    <property type="match status" value="1"/>
</dbReference>
<dbReference type="InterPro" id="IPR001248">
    <property type="entry name" value="Pur-cyt_permease"/>
</dbReference>
<dbReference type="GO" id="GO:0015209">
    <property type="term" value="F:cytosine transmembrane transporter activity"/>
    <property type="evidence" value="ECO:0007669"/>
    <property type="project" value="InterPro"/>
</dbReference>
<dbReference type="PANTHER" id="PTHR30569">
    <property type="entry name" value="CYTOSINE TRANSPORTER CODB"/>
    <property type="match status" value="1"/>
</dbReference>
<feature type="transmembrane region" description="Helical" evidence="6">
    <location>
        <begin position="158"/>
        <end position="178"/>
    </location>
</feature>
<dbReference type="EMBL" id="BMYV01000003">
    <property type="protein sequence ID" value="GGX73118.1"/>
    <property type="molecule type" value="Genomic_DNA"/>
</dbReference>
<comment type="similarity">
    <text evidence="2">Belongs to the purine-cytosine permease (2.A.39) family.</text>
</comment>
<comment type="caution">
    <text evidence="7">The sequence shown here is derived from an EMBL/GenBank/DDBJ whole genome shotgun (WGS) entry which is preliminary data.</text>
</comment>
<feature type="transmembrane region" description="Helical" evidence="6">
    <location>
        <begin position="305"/>
        <end position="325"/>
    </location>
</feature>
<reference evidence="7 8" key="1">
    <citation type="journal article" date="2014" name="Int. J. Syst. Evol. Microbiol.">
        <title>Complete genome sequence of Corynebacterium casei LMG S-19264T (=DSM 44701T), isolated from a smear-ripened cheese.</title>
        <authorList>
            <consortium name="US DOE Joint Genome Institute (JGI-PGF)"/>
            <person name="Walter F."/>
            <person name="Albersmeier A."/>
            <person name="Kalinowski J."/>
            <person name="Ruckert C."/>
        </authorList>
    </citation>
    <scope>NUCLEOTIDE SEQUENCE [LARGE SCALE GENOMIC DNA]</scope>
    <source>
        <strain evidence="7 8">KCTC 23968</strain>
    </source>
</reference>
<dbReference type="GO" id="GO:0005886">
    <property type="term" value="C:plasma membrane"/>
    <property type="evidence" value="ECO:0007669"/>
    <property type="project" value="TreeGrafter"/>
</dbReference>
<keyword evidence="8" id="KW-1185">Reference proteome</keyword>
<gene>
    <name evidence="7" type="ORF">GCM10011309_23830</name>
</gene>
<feature type="transmembrane region" description="Helical" evidence="6">
    <location>
        <begin position="23"/>
        <end position="41"/>
    </location>
</feature>
<feature type="transmembrane region" description="Helical" evidence="6">
    <location>
        <begin position="87"/>
        <end position="110"/>
    </location>
</feature>